<evidence type="ECO:0000256" key="1">
    <source>
        <dbReference type="ARBA" id="ARBA00006342"/>
    </source>
</evidence>
<evidence type="ECO:0000256" key="8">
    <source>
        <dbReference type="ARBA" id="ARBA00033183"/>
    </source>
</evidence>
<dbReference type="InterPro" id="IPR005537">
    <property type="entry name" value="RAMP_III_fam"/>
</dbReference>
<dbReference type="EMBL" id="ATBP01000442">
    <property type="protein sequence ID" value="ETR70333.1"/>
    <property type="molecule type" value="Genomic_DNA"/>
</dbReference>
<keyword evidence="6" id="KW-0694">RNA-binding</keyword>
<dbReference type="GO" id="GO:0003723">
    <property type="term" value="F:RNA binding"/>
    <property type="evidence" value="ECO:0007669"/>
    <property type="project" value="UniProtKB-KW"/>
</dbReference>
<gene>
    <name evidence="10" type="ORF">OMM_03321</name>
</gene>
<feature type="domain" description="CRISPR type III-associated protein" evidence="9">
    <location>
        <begin position="12"/>
        <end position="243"/>
    </location>
</feature>
<evidence type="ECO:0000313" key="11">
    <source>
        <dbReference type="Proteomes" id="UP000189670"/>
    </source>
</evidence>
<evidence type="ECO:0000256" key="3">
    <source>
        <dbReference type="ARBA" id="ARBA00022722"/>
    </source>
</evidence>
<dbReference type="Pfam" id="PF03787">
    <property type="entry name" value="RAMPs"/>
    <property type="match status" value="1"/>
</dbReference>
<name>A0A1V1P6B0_9BACT</name>
<organism evidence="10 11">
    <name type="scientific">Candidatus Magnetoglobus multicellularis str. Araruama</name>
    <dbReference type="NCBI Taxonomy" id="890399"/>
    <lineage>
        <taxon>Bacteria</taxon>
        <taxon>Pseudomonadati</taxon>
        <taxon>Thermodesulfobacteriota</taxon>
        <taxon>Desulfobacteria</taxon>
        <taxon>Desulfobacterales</taxon>
        <taxon>Desulfobacteraceae</taxon>
        <taxon>Candidatus Magnetoglobus</taxon>
    </lineage>
</organism>
<dbReference type="AlphaFoldDB" id="A0A1V1P6B0"/>
<keyword evidence="4" id="KW-0255">Endonuclease</keyword>
<accession>A0A1V1P6B0</accession>
<evidence type="ECO:0000259" key="9">
    <source>
        <dbReference type="Pfam" id="PF03787"/>
    </source>
</evidence>
<sequence>MKLLDIQTIEGKIVLKTGLHIGSGDMEMKIGGTDNPVIKHPHTQQPYIPGSSIKGKVRSLLEMRSDLAIPSDGEPVSYKTLLKLAEKDLSKENEELSLKTFMQIAEKIPQKNAQQFKDCVKILALFGISGADESKMKKVALGPTRVAFADCSLDQAWKEKQSDSLISLIEVKSENSIDRIKGTAKNPRFTERVPAGVSFNFLVTLKKLSGDPDDLETMLLEGLKLLEMDALGGSVSRGYGRIEFCFAKQALQDRFNDIKPLPI</sequence>
<dbReference type="Proteomes" id="UP000189670">
    <property type="component" value="Unassembled WGS sequence"/>
</dbReference>
<dbReference type="InterPro" id="IPR052216">
    <property type="entry name" value="CRISPR_Csm3_endoribonuclease"/>
</dbReference>
<dbReference type="GO" id="GO:0051607">
    <property type="term" value="P:defense response to virus"/>
    <property type="evidence" value="ECO:0007669"/>
    <property type="project" value="UniProtKB-KW"/>
</dbReference>
<dbReference type="NCBIfam" id="TIGR02582">
    <property type="entry name" value="cas7_TM1809"/>
    <property type="match status" value="1"/>
</dbReference>
<dbReference type="GO" id="GO:0016787">
    <property type="term" value="F:hydrolase activity"/>
    <property type="evidence" value="ECO:0007669"/>
    <property type="project" value="UniProtKB-KW"/>
</dbReference>
<dbReference type="PANTHER" id="PTHR35579:SF3">
    <property type="entry name" value="CRISPR SYSTEM CMS ENDORIBONUCLEASE CSM3"/>
    <property type="match status" value="1"/>
</dbReference>
<proteinExistence type="inferred from homology"/>
<comment type="caution">
    <text evidence="10">The sequence shown here is derived from an EMBL/GenBank/DDBJ whole genome shotgun (WGS) entry which is preliminary data.</text>
</comment>
<reference evidence="11" key="1">
    <citation type="submission" date="2012-11" db="EMBL/GenBank/DDBJ databases">
        <authorList>
            <person name="Lucero-Rivera Y.E."/>
            <person name="Tovar-Ramirez D."/>
        </authorList>
    </citation>
    <scope>NUCLEOTIDE SEQUENCE [LARGE SCALE GENOMIC DNA]</scope>
    <source>
        <strain evidence="11">Araruama</strain>
    </source>
</reference>
<protein>
    <recommendedName>
        <fullName evidence="2">CRISPR system Cms endoribonuclease Csm3</fullName>
    </recommendedName>
    <alternativeName>
        <fullName evidence="8">CRISPR type III A-associated RAMP protein Csm3</fullName>
    </alternativeName>
</protein>
<dbReference type="InterPro" id="IPR013412">
    <property type="entry name" value="CRISPR-assoc_RAMP_Csm3"/>
</dbReference>
<evidence type="ECO:0000256" key="4">
    <source>
        <dbReference type="ARBA" id="ARBA00022759"/>
    </source>
</evidence>
<keyword evidence="3" id="KW-0540">Nuclease</keyword>
<evidence type="ECO:0000313" key="10">
    <source>
        <dbReference type="EMBL" id="ETR70333.1"/>
    </source>
</evidence>
<dbReference type="PANTHER" id="PTHR35579">
    <property type="entry name" value="CRISPR SYSTEM CMS ENDORIBONUCLEASE CSM3"/>
    <property type="match status" value="1"/>
</dbReference>
<evidence type="ECO:0000256" key="7">
    <source>
        <dbReference type="ARBA" id="ARBA00023118"/>
    </source>
</evidence>
<evidence type="ECO:0000256" key="2">
    <source>
        <dbReference type="ARBA" id="ARBA00022150"/>
    </source>
</evidence>
<evidence type="ECO:0000256" key="6">
    <source>
        <dbReference type="ARBA" id="ARBA00022884"/>
    </source>
</evidence>
<comment type="similarity">
    <text evidence="1">Belongs to the CRISPR-associated Csm3 family.</text>
</comment>
<dbReference type="GO" id="GO:0004519">
    <property type="term" value="F:endonuclease activity"/>
    <property type="evidence" value="ECO:0007669"/>
    <property type="project" value="UniProtKB-KW"/>
</dbReference>
<keyword evidence="5" id="KW-0378">Hydrolase</keyword>
<keyword evidence="7" id="KW-0051">Antiviral defense</keyword>
<evidence type="ECO:0000256" key="5">
    <source>
        <dbReference type="ARBA" id="ARBA00022801"/>
    </source>
</evidence>